<dbReference type="PANTHER" id="PTHR30269:SF37">
    <property type="entry name" value="MEMBRANE TRANSPORTER PROTEIN"/>
    <property type="match status" value="1"/>
</dbReference>
<feature type="transmembrane region" description="Helical" evidence="7">
    <location>
        <begin position="195"/>
        <end position="213"/>
    </location>
</feature>
<gene>
    <name evidence="8" type="ORF">METZ01_LOCUS64254</name>
</gene>
<dbReference type="InterPro" id="IPR002781">
    <property type="entry name" value="TM_pro_TauE-like"/>
</dbReference>
<keyword evidence="6 7" id="KW-0472">Membrane</keyword>
<keyword evidence="2" id="KW-0813">Transport</keyword>
<evidence type="ECO:0000313" key="8">
    <source>
        <dbReference type="EMBL" id="SVA11400.1"/>
    </source>
</evidence>
<reference evidence="8" key="1">
    <citation type="submission" date="2018-05" db="EMBL/GenBank/DDBJ databases">
        <authorList>
            <person name="Lanie J.A."/>
            <person name="Ng W.-L."/>
            <person name="Kazmierczak K.M."/>
            <person name="Andrzejewski T.M."/>
            <person name="Davidsen T.M."/>
            <person name="Wayne K.J."/>
            <person name="Tettelin H."/>
            <person name="Glass J.I."/>
            <person name="Rusch D."/>
            <person name="Podicherti R."/>
            <person name="Tsui H.-C.T."/>
            <person name="Winkler M.E."/>
        </authorList>
    </citation>
    <scope>NUCLEOTIDE SEQUENCE</scope>
</reference>
<dbReference type="AlphaFoldDB" id="A0A381T5D3"/>
<comment type="subcellular location">
    <subcellularLocation>
        <location evidence="1">Cell membrane</location>
        <topology evidence="1">Multi-pass membrane protein</topology>
    </subcellularLocation>
</comment>
<organism evidence="8">
    <name type="scientific">marine metagenome</name>
    <dbReference type="NCBI Taxonomy" id="408172"/>
    <lineage>
        <taxon>unclassified sequences</taxon>
        <taxon>metagenomes</taxon>
        <taxon>ecological metagenomes</taxon>
    </lineage>
</organism>
<feature type="transmembrane region" description="Helical" evidence="7">
    <location>
        <begin position="7"/>
        <end position="28"/>
    </location>
</feature>
<keyword evidence="3" id="KW-1003">Cell membrane</keyword>
<feature type="transmembrane region" description="Helical" evidence="7">
    <location>
        <begin position="225"/>
        <end position="246"/>
    </location>
</feature>
<keyword evidence="4 7" id="KW-0812">Transmembrane</keyword>
<evidence type="ECO:0000256" key="5">
    <source>
        <dbReference type="ARBA" id="ARBA00022989"/>
    </source>
</evidence>
<dbReference type="EMBL" id="UINC01004051">
    <property type="protein sequence ID" value="SVA11400.1"/>
    <property type="molecule type" value="Genomic_DNA"/>
</dbReference>
<evidence type="ECO:0000256" key="1">
    <source>
        <dbReference type="ARBA" id="ARBA00004651"/>
    </source>
</evidence>
<feature type="transmembrane region" description="Helical" evidence="7">
    <location>
        <begin position="129"/>
        <end position="157"/>
    </location>
</feature>
<evidence type="ECO:0000256" key="6">
    <source>
        <dbReference type="ARBA" id="ARBA00023136"/>
    </source>
</evidence>
<proteinExistence type="predicted"/>
<evidence type="ECO:0000256" key="4">
    <source>
        <dbReference type="ARBA" id="ARBA00022692"/>
    </source>
</evidence>
<keyword evidence="5 7" id="KW-1133">Transmembrane helix</keyword>
<evidence type="ECO:0008006" key="9">
    <source>
        <dbReference type="Google" id="ProtNLM"/>
    </source>
</evidence>
<protein>
    <recommendedName>
        <fullName evidence="9">Membrane transporter protein</fullName>
    </recommendedName>
</protein>
<feature type="transmembrane region" description="Helical" evidence="7">
    <location>
        <begin position="48"/>
        <end position="67"/>
    </location>
</feature>
<dbReference type="InterPro" id="IPR052017">
    <property type="entry name" value="TSUP"/>
</dbReference>
<feature type="transmembrane region" description="Helical" evidence="7">
    <location>
        <begin position="99"/>
        <end position="117"/>
    </location>
</feature>
<dbReference type="GO" id="GO:0005886">
    <property type="term" value="C:plasma membrane"/>
    <property type="evidence" value="ECO:0007669"/>
    <property type="project" value="UniProtKB-SubCell"/>
</dbReference>
<dbReference type="PANTHER" id="PTHR30269">
    <property type="entry name" value="TRANSMEMBRANE PROTEIN YFCA"/>
    <property type="match status" value="1"/>
</dbReference>
<sequence>MTGLSPFMLIFAVLAIGLAAIIRGYSGFGFSALTVTSLSLILPPAEVVPTAFLLEIAASIHMLPLVWRQVDWKILRWLVLGAVLGTPFGIALLSEVPQGTMRLVIYGLVLTASLLLWKDFRFKRSVGRIWTIGLGSFSGLVNGSAGIGGLPVVLFLLSTSSGAALTRASLVAYLFFTDVYASILSGSQDLMSSSLLWRTGVFLIPLTIGIYIGHLRFVKTSPESFRKFALCLQIFLSLVGVVQVLAA</sequence>
<evidence type="ECO:0000256" key="7">
    <source>
        <dbReference type="SAM" id="Phobius"/>
    </source>
</evidence>
<evidence type="ECO:0000256" key="3">
    <source>
        <dbReference type="ARBA" id="ARBA00022475"/>
    </source>
</evidence>
<evidence type="ECO:0000256" key="2">
    <source>
        <dbReference type="ARBA" id="ARBA00022448"/>
    </source>
</evidence>
<name>A0A381T5D3_9ZZZZ</name>
<dbReference type="Pfam" id="PF01925">
    <property type="entry name" value="TauE"/>
    <property type="match status" value="1"/>
</dbReference>
<feature type="transmembrane region" description="Helical" evidence="7">
    <location>
        <begin position="74"/>
        <end position="93"/>
    </location>
</feature>
<accession>A0A381T5D3</accession>